<keyword evidence="7 18" id="KW-0808">Transferase</keyword>
<dbReference type="PANTHER" id="PTHR30040">
    <property type="entry name" value="THIAMINE BIOSYNTHESIS LIPOPROTEIN APBE"/>
    <property type="match status" value="1"/>
</dbReference>
<keyword evidence="22" id="KW-1185">Reference proteome</keyword>
<feature type="binding site" evidence="19">
    <location>
        <position position="205"/>
    </location>
    <ligand>
        <name>Mg(2+)</name>
        <dbReference type="ChEBI" id="CHEBI:18420"/>
    </ligand>
</feature>
<dbReference type="FunFam" id="3.10.520.10:FF:000001">
    <property type="entry name" value="FAD:protein FMN transferase"/>
    <property type="match status" value="1"/>
</dbReference>
<dbReference type="EC" id="2.7.1.180" evidence="2 18"/>
<keyword evidence="12 20" id="KW-0472">Membrane</keyword>
<name>A0A518GGC4_9BACT</name>
<evidence type="ECO:0000256" key="9">
    <source>
        <dbReference type="ARBA" id="ARBA00022729"/>
    </source>
</evidence>
<dbReference type="Gene3D" id="3.10.520.10">
    <property type="entry name" value="ApbE-like domains"/>
    <property type="match status" value="1"/>
</dbReference>
<evidence type="ECO:0000256" key="17">
    <source>
        <dbReference type="ARBA" id="ARBA00060485"/>
    </source>
</evidence>
<evidence type="ECO:0000313" key="21">
    <source>
        <dbReference type="EMBL" id="QDV27633.1"/>
    </source>
</evidence>
<keyword evidence="20" id="KW-0812">Transmembrane</keyword>
<evidence type="ECO:0000256" key="1">
    <source>
        <dbReference type="ARBA" id="ARBA00008282"/>
    </source>
</evidence>
<evidence type="ECO:0000256" key="8">
    <source>
        <dbReference type="ARBA" id="ARBA00022723"/>
    </source>
</evidence>
<evidence type="ECO:0000256" key="7">
    <source>
        <dbReference type="ARBA" id="ARBA00022679"/>
    </source>
</evidence>
<dbReference type="InterPro" id="IPR003374">
    <property type="entry name" value="ApbE-like_sf"/>
</dbReference>
<feature type="binding site" evidence="19">
    <location>
        <position position="319"/>
    </location>
    <ligand>
        <name>Mg(2+)</name>
        <dbReference type="ChEBI" id="CHEBI:18420"/>
    </ligand>
</feature>
<dbReference type="Pfam" id="PF02424">
    <property type="entry name" value="ApbE"/>
    <property type="match status" value="1"/>
</dbReference>
<sequence length="374" mass="40150">MCSSSIKPISEAPISGGSTAGVNSWHSGRIATLALLAFVCLVAITACRRKTIAVVQMFNGRTMGTTYSVKLVPGPQMPDLAAISAEIASELERVNAQMSTYRDDSEISRFNNSHTTDWFPVSPETVATVELSLAVSAMTKGAFDITVGPLVSLWGFGPQGRAEHEPSEATLTAARQACGYRHVSVRQEPPAIKKALPEVQIDLSAIAKGHGVDRVAQVLDRAGVAAYFVEIGGEVRTRGTRLDGRDWQVGIERPSERERGIQTVVGLSGQGLATSGDYRNFYNLDNQRVSHTIDPRTGRPTQSQVVSTSVVASSCALADAAATSLMVLDSEEGWQLAEQQGWAVMMIVRNGDSMEVRASESFRKLEQARPASTP</sequence>
<feature type="transmembrane region" description="Helical" evidence="20">
    <location>
        <begin position="30"/>
        <end position="47"/>
    </location>
</feature>
<keyword evidence="4" id="KW-1003">Cell membrane</keyword>
<evidence type="ECO:0000256" key="2">
    <source>
        <dbReference type="ARBA" id="ARBA00011955"/>
    </source>
</evidence>
<accession>A0A518GGC4</accession>
<dbReference type="Proteomes" id="UP000318017">
    <property type="component" value="Chromosome"/>
</dbReference>
<dbReference type="InterPro" id="IPR024932">
    <property type="entry name" value="ApbE"/>
</dbReference>
<protein>
    <recommendedName>
        <fullName evidence="3 18">FAD:protein FMN transferase</fullName>
        <ecNumber evidence="2 18">2.7.1.180</ecNumber>
    </recommendedName>
    <alternativeName>
        <fullName evidence="15 18">Flavin transferase</fullName>
    </alternativeName>
</protein>
<evidence type="ECO:0000256" key="16">
    <source>
        <dbReference type="ARBA" id="ARBA00048540"/>
    </source>
</evidence>
<dbReference type="SUPFAM" id="SSF143631">
    <property type="entry name" value="ApbE-like"/>
    <property type="match status" value="1"/>
</dbReference>
<feature type="binding site" evidence="19">
    <location>
        <position position="323"/>
    </location>
    <ligand>
        <name>Mg(2+)</name>
        <dbReference type="ChEBI" id="CHEBI:18420"/>
    </ligand>
</feature>
<keyword evidence="9" id="KW-0732">Signal</keyword>
<keyword evidence="10 18" id="KW-0274">FAD</keyword>
<dbReference type="AlphaFoldDB" id="A0A518GGC4"/>
<dbReference type="EMBL" id="CP036298">
    <property type="protein sequence ID" value="QDV27633.1"/>
    <property type="molecule type" value="Genomic_DNA"/>
</dbReference>
<keyword evidence="5" id="KW-0997">Cell inner membrane</keyword>
<evidence type="ECO:0000256" key="13">
    <source>
        <dbReference type="ARBA" id="ARBA00023139"/>
    </source>
</evidence>
<dbReference type="PIRSF" id="PIRSF006268">
    <property type="entry name" value="ApbE"/>
    <property type="match status" value="1"/>
</dbReference>
<evidence type="ECO:0000256" key="3">
    <source>
        <dbReference type="ARBA" id="ARBA00016337"/>
    </source>
</evidence>
<organism evidence="21 22">
    <name type="scientific">Aureliella helgolandensis</name>
    <dbReference type="NCBI Taxonomy" id="2527968"/>
    <lineage>
        <taxon>Bacteria</taxon>
        <taxon>Pseudomonadati</taxon>
        <taxon>Planctomycetota</taxon>
        <taxon>Planctomycetia</taxon>
        <taxon>Pirellulales</taxon>
        <taxon>Pirellulaceae</taxon>
        <taxon>Aureliella</taxon>
    </lineage>
</organism>
<evidence type="ECO:0000256" key="11">
    <source>
        <dbReference type="ARBA" id="ARBA00022842"/>
    </source>
</evidence>
<proteinExistence type="inferred from homology"/>
<keyword evidence="14 21" id="KW-0449">Lipoprotein</keyword>
<reference evidence="21 22" key="1">
    <citation type="submission" date="2019-02" db="EMBL/GenBank/DDBJ databases">
        <title>Deep-cultivation of Planctomycetes and their phenomic and genomic characterization uncovers novel biology.</title>
        <authorList>
            <person name="Wiegand S."/>
            <person name="Jogler M."/>
            <person name="Boedeker C."/>
            <person name="Pinto D."/>
            <person name="Vollmers J."/>
            <person name="Rivas-Marin E."/>
            <person name="Kohn T."/>
            <person name="Peeters S.H."/>
            <person name="Heuer A."/>
            <person name="Rast P."/>
            <person name="Oberbeckmann S."/>
            <person name="Bunk B."/>
            <person name="Jeske O."/>
            <person name="Meyerdierks A."/>
            <person name="Storesund J.E."/>
            <person name="Kallscheuer N."/>
            <person name="Luecker S."/>
            <person name="Lage O.M."/>
            <person name="Pohl T."/>
            <person name="Merkel B.J."/>
            <person name="Hornburger P."/>
            <person name="Mueller R.-W."/>
            <person name="Bruemmer F."/>
            <person name="Labrenz M."/>
            <person name="Spormann A.M."/>
            <person name="Op den Camp H."/>
            <person name="Overmann J."/>
            <person name="Amann R."/>
            <person name="Jetten M.S.M."/>
            <person name="Mascher T."/>
            <person name="Medema M.H."/>
            <person name="Devos D.P."/>
            <person name="Kaster A.-K."/>
            <person name="Ovreas L."/>
            <person name="Rohde M."/>
            <person name="Galperin M.Y."/>
            <person name="Jogler C."/>
        </authorList>
    </citation>
    <scope>NUCLEOTIDE SEQUENCE [LARGE SCALE GENOMIC DNA]</scope>
    <source>
        <strain evidence="21 22">Q31a</strain>
    </source>
</reference>
<evidence type="ECO:0000256" key="15">
    <source>
        <dbReference type="ARBA" id="ARBA00031306"/>
    </source>
</evidence>
<dbReference type="GO" id="GO:0016740">
    <property type="term" value="F:transferase activity"/>
    <property type="evidence" value="ECO:0007669"/>
    <property type="project" value="UniProtKB-UniRule"/>
</dbReference>
<evidence type="ECO:0000256" key="5">
    <source>
        <dbReference type="ARBA" id="ARBA00022519"/>
    </source>
</evidence>
<dbReference type="GO" id="GO:0005886">
    <property type="term" value="C:plasma membrane"/>
    <property type="evidence" value="ECO:0007669"/>
    <property type="project" value="UniProtKB-SubCell"/>
</dbReference>
<evidence type="ECO:0000256" key="19">
    <source>
        <dbReference type="PIRSR" id="PIRSR006268-2"/>
    </source>
</evidence>
<evidence type="ECO:0000256" key="4">
    <source>
        <dbReference type="ARBA" id="ARBA00022475"/>
    </source>
</evidence>
<keyword evidence="11 18" id="KW-0460">Magnesium</keyword>
<keyword evidence="8 18" id="KW-0479">Metal-binding</keyword>
<evidence type="ECO:0000256" key="6">
    <source>
        <dbReference type="ARBA" id="ARBA00022630"/>
    </source>
</evidence>
<keyword evidence="20" id="KW-1133">Transmembrane helix</keyword>
<evidence type="ECO:0000256" key="20">
    <source>
        <dbReference type="SAM" id="Phobius"/>
    </source>
</evidence>
<gene>
    <name evidence="21" type="primary">apbE_4</name>
    <name evidence="21" type="ORF">Q31a_60260</name>
</gene>
<evidence type="ECO:0000256" key="18">
    <source>
        <dbReference type="PIRNR" id="PIRNR006268"/>
    </source>
</evidence>
<dbReference type="KEGG" id="ahel:Q31a_60260"/>
<keyword evidence="6 18" id="KW-0285">Flavoprotein</keyword>
<evidence type="ECO:0000313" key="22">
    <source>
        <dbReference type="Proteomes" id="UP000318017"/>
    </source>
</evidence>
<evidence type="ECO:0000256" key="10">
    <source>
        <dbReference type="ARBA" id="ARBA00022827"/>
    </source>
</evidence>
<comment type="subcellular location">
    <subcellularLocation>
        <location evidence="17">Cell inner membrane</location>
        <topology evidence="17">Lipid-anchor</topology>
        <orientation evidence="17">Periplasmic side</orientation>
    </subcellularLocation>
</comment>
<evidence type="ECO:0000256" key="12">
    <source>
        <dbReference type="ARBA" id="ARBA00023136"/>
    </source>
</evidence>
<keyword evidence="13" id="KW-0564">Palmitate</keyword>
<dbReference type="PANTHER" id="PTHR30040:SF2">
    <property type="entry name" value="FAD:PROTEIN FMN TRANSFERASE"/>
    <property type="match status" value="1"/>
</dbReference>
<comment type="cofactor">
    <cofactor evidence="19">
        <name>Mg(2+)</name>
        <dbReference type="ChEBI" id="CHEBI:18420"/>
    </cofactor>
    <cofactor evidence="19">
        <name>Mn(2+)</name>
        <dbReference type="ChEBI" id="CHEBI:29035"/>
    </cofactor>
    <text evidence="19">Magnesium. Can also use manganese.</text>
</comment>
<dbReference type="GO" id="GO:0046872">
    <property type="term" value="F:metal ion binding"/>
    <property type="evidence" value="ECO:0007669"/>
    <property type="project" value="UniProtKB-UniRule"/>
</dbReference>
<evidence type="ECO:0000256" key="14">
    <source>
        <dbReference type="ARBA" id="ARBA00023288"/>
    </source>
</evidence>
<comment type="similarity">
    <text evidence="1 18">Belongs to the ApbE family.</text>
</comment>
<comment type="catalytic activity">
    <reaction evidence="16 18">
        <text>L-threonyl-[protein] + FAD = FMN-L-threonyl-[protein] + AMP + H(+)</text>
        <dbReference type="Rhea" id="RHEA:36847"/>
        <dbReference type="Rhea" id="RHEA-COMP:11060"/>
        <dbReference type="Rhea" id="RHEA-COMP:11061"/>
        <dbReference type="ChEBI" id="CHEBI:15378"/>
        <dbReference type="ChEBI" id="CHEBI:30013"/>
        <dbReference type="ChEBI" id="CHEBI:57692"/>
        <dbReference type="ChEBI" id="CHEBI:74257"/>
        <dbReference type="ChEBI" id="CHEBI:456215"/>
        <dbReference type="EC" id="2.7.1.180"/>
    </reaction>
</comment>